<dbReference type="GO" id="GO:0005886">
    <property type="term" value="C:plasma membrane"/>
    <property type="evidence" value="ECO:0007669"/>
    <property type="project" value="UniProtKB-SubCell"/>
</dbReference>
<evidence type="ECO:0000256" key="2">
    <source>
        <dbReference type="ARBA" id="ARBA00022475"/>
    </source>
</evidence>
<dbReference type="eggNOG" id="ENOG5033ADY">
    <property type="taxonomic scope" value="Bacteria"/>
</dbReference>
<evidence type="ECO:0000313" key="8">
    <source>
        <dbReference type="EMBL" id="EKE77131.1"/>
    </source>
</evidence>
<sequence>MKGIIGLLILIADIYAIVQVIKSGAKPVEKLLWILLILILPLMGLIIWFFAGPGRK</sequence>
<gene>
    <name evidence="8" type="ORF">B3C1_02960</name>
</gene>
<protein>
    <recommendedName>
        <fullName evidence="7">Cardiolipin synthase N-terminal domain-containing protein</fullName>
    </recommendedName>
</protein>
<dbReference type="InterPro" id="IPR027379">
    <property type="entry name" value="CLS_N"/>
</dbReference>
<accession>K2J2D8</accession>
<dbReference type="RefSeq" id="WP_008482807.1">
    <property type="nucleotide sequence ID" value="NZ_AMRI01000003.1"/>
</dbReference>
<organism evidence="8 9">
    <name type="scientific">Gallaecimonas xiamenensis 3-C-1</name>
    <dbReference type="NCBI Taxonomy" id="745411"/>
    <lineage>
        <taxon>Bacteria</taxon>
        <taxon>Pseudomonadati</taxon>
        <taxon>Pseudomonadota</taxon>
        <taxon>Gammaproteobacteria</taxon>
        <taxon>Enterobacterales</taxon>
        <taxon>Gallaecimonadaceae</taxon>
        <taxon>Gallaecimonas</taxon>
    </lineage>
</organism>
<evidence type="ECO:0000256" key="3">
    <source>
        <dbReference type="ARBA" id="ARBA00022692"/>
    </source>
</evidence>
<dbReference type="PATRIC" id="fig|745411.4.peg.580"/>
<evidence type="ECO:0000259" key="7">
    <source>
        <dbReference type="Pfam" id="PF13396"/>
    </source>
</evidence>
<evidence type="ECO:0000313" key="9">
    <source>
        <dbReference type="Proteomes" id="UP000006755"/>
    </source>
</evidence>
<dbReference type="AlphaFoldDB" id="K2J2D8"/>
<evidence type="ECO:0000256" key="5">
    <source>
        <dbReference type="ARBA" id="ARBA00023136"/>
    </source>
</evidence>
<dbReference type="Pfam" id="PF13396">
    <property type="entry name" value="PLDc_N"/>
    <property type="match status" value="1"/>
</dbReference>
<dbReference type="STRING" id="745411.B3C1_02960"/>
<evidence type="ECO:0000256" key="4">
    <source>
        <dbReference type="ARBA" id="ARBA00022989"/>
    </source>
</evidence>
<dbReference type="Proteomes" id="UP000006755">
    <property type="component" value="Unassembled WGS sequence"/>
</dbReference>
<keyword evidence="5 6" id="KW-0472">Membrane</keyword>
<keyword evidence="9" id="KW-1185">Reference proteome</keyword>
<name>K2J2D8_9GAMM</name>
<keyword evidence="3 6" id="KW-0812">Transmembrane</keyword>
<comment type="subcellular location">
    <subcellularLocation>
        <location evidence="1">Cell membrane</location>
        <topology evidence="1">Multi-pass membrane protein</topology>
    </subcellularLocation>
</comment>
<evidence type="ECO:0000256" key="6">
    <source>
        <dbReference type="SAM" id="Phobius"/>
    </source>
</evidence>
<feature type="transmembrane region" description="Helical" evidence="6">
    <location>
        <begin position="32"/>
        <end position="51"/>
    </location>
</feature>
<reference evidence="8 9" key="1">
    <citation type="journal article" date="2012" name="J. Bacteriol.">
        <title>Genome Sequence of Gallaecimonas xiamenensis Type Strain 3-C-1.</title>
        <authorList>
            <person name="Lai Q."/>
            <person name="Wang L."/>
            <person name="Wang W."/>
            <person name="Shao Z."/>
        </authorList>
    </citation>
    <scope>NUCLEOTIDE SEQUENCE [LARGE SCALE GENOMIC DNA]</scope>
    <source>
        <strain evidence="8 9">3-C-1</strain>
    </source>
</reference>
<comment type="caution">
    <text evidence="8">The sequence shown here is derived from an EMBL/GenBank/DDBJ whole genome shotgun (WGS) entry which is preliminary data.</text>
</comment>
<keyword evidence="4 6" id="KW-1133">Transmembrane helix</keyword>
<evidence type="ECO:0000256" key="1">
    <source>
        <dbReference type="ARBA" id="ARBA00004651"/>
    </source>
</evidence>
<proteinExistence type="predicted"/>
<keyword evidence="2" id="KW-1003">Cell membrane</keyword>
<feature type="domain" description="Cardiolipin synthase N-terminal" evidence="7">
    <location>
        <begin position="11"/>
        <end position="53"/>
    </location>
</feature>
<dbReference type="EMBL" id="AMRI01000003">
    <property type="protein sequence ID" value="EKE77131.1"/>
    <property type="molecule type" value="Genomic_DNA"/>
</dbReference>